<evidence type="ECO:0000256" key="1">
    <source>
        <dbReference type="ARBA" id="ARBA00023015"/>
    </source>
</evidence>
<reference evidence="6 7" key="1">
    <citation type="submission" date="2023-05" db="EMBL/GenBank/DDBJ databases">
        <title>YMD87, complete Genome.</title>
        <authorList>
            <person name="Zhang J."/>
            <person name="Xu X."/>
        </authorList>
    </citation>
    <scope>NUCLEOTIDE SEQUENCE [LARGE SCALE GENOMIC DNA]</scope>
    <source>
        <strain evidence="6 7">YMD87</strain>
    </source>
</reference>
<name>A0ABY8QHM7_9RHOB</name>
<evidence type="ECO:0000256" key="4">
    <source>
        <dbReference type="PROSITE-ProRule" id="PRU00335"/>
    </source>
</evidence>
<dbReference type="PANTHER" id="PTHR30055">
    <property type="entry name" value="HTH-TYPE TRANSCRIPTIONAL REGULATOR RUTR"/>
    <property type="match status" value="1"/>
</dbReference>
<gene>
    <name evidence="6" type="ORF">QF118_00980</name>
</gene>
<evidence type="ECO:0000256" key="3">
    <source>
        <dbReference type="ARBA" id="ARBA00023163"/>
    </source>
</evidence>
<dbReference type="SUPFAM" id="SSF46689">
    <property type="entry name" value="Homeodomain-like"/>
    <property type="match status" value="1"/>
</dbReference>
<proteinExistence type="predicted"/>
<keyword evidence="2 4" id="KW-0238">DNA-binding</keyword>
<dbReference type="InterPro" id="IPR009057">
    <property type="entry name" value="Homeodomain-like_sf"/>
</dbReference>
<sequence length="196" mass="21222">MTLPLRQRRRQETALQIQRATLELAMPNGLEGVTTDEIAAAAGVSTRTFFNYYANKEAAAIGHPPGFDQADMDALREGTAPLAADLKRLLDGHINRLAQDQAILRMVGKILRSNEKARGILDGFLTAEREELTEVLCRRLGDRATAAALAGTATNAIGAAIFLWEREDDITLGAALDIVWAGLMNASRLLVDSPDP</sequence>
<dbReference type="RefSeq" id="WP_282300776.1">
    <property type="nucleotide sequence ID" value="NZ_CP124616.1"/>
</dbReference>
<organism evidence="6 7">
    <name type="scientific">Tropicibacter oceani</name>
    <dbReference type="NCBI Taxonomy" id="3058420"/>
    <lineage>
        <taxon>Bacteria</taxon>
        <taxon>Pseudomonadati</taxon>
        <taxon>Pseudomonadota</taxon>
        <taxon>Alphaproteobacteria</taxon>
        <taxon>Rhodobacterales</taxon>
        <taxon>Roseobacteraceae</taxon>
        <taxon>Tropicibacter</taxon>
    </lineage>
</organism>
<evidence type="ECO:0000256" key="2">
    <source>
        <dbReference type="ARBA" id="ARBA00023125"/>
    </source>
</evidence>
<dbReference type="Pfam" id="PF00440">
    <property type="entry name" value="TetR_N"/>
    <property type="match status" value="1"/>
</dbReference>
<evidence type="ECO:0000313" key="6">
    <source>
        <dbReference type="EMBL" id="WGW04145.1"/>
    </source>
</evidence>
<dbReference type="EMBL" id="CP124616">
    <property type="protein sequence ID" value="WGW04145.1"/>
    <property type="molecule type" value="Genomic_DNA"/>
</dbReference>
<dbReference type="PANTHER" id="PTHR30055:SF238">
    <property type="entry name" value="MYCOFACTOCIN BIOSYNTHESIS TRANSCRIPTIONAL REGULATOR MFTR-RELATED"/>
    <property type="match status" value="1"/>
</dbReference>
<feature type="domain" description="HTH tetR-type" evidence="5">
    <location>
        <begin position="11"/>
        <end position="71"/>
    </location>
</feature>
<keyword evidence="3" id="KW-0804">Transcription</keyword>
<dbReference type="InterPro" id="IPR001647">
    <property type="entry name" value="HTH_TetR"/>
</dbReference>
<accession>A0ABY8QHM7</accession>
<feature type="DNA-binding region" description="H-T-H motif" evidence="4">
    <location>
        <begin position="34"/>
        <end position="53"/>
    </location>
</feature>
<evidence type="ECO:0000313" key="7">
    <source>
        <dbReference type="Proteomes" id="UP001241605"/>
    </source>
</evidence>
<dbReference type="Gene3D" id="1.10.357.10">
    <property type="entry name" value="Tetracycline Repressor, domain 2"/>
    <property type="match status" value="1"/>
</dbReference>
<keyword evidence="1" id="KW-0805">Transcription regulation</keyword>
<keyword evidence="7" id="KW-1185">Reference proteome</keyword>
<dbReference type="PROSITE" id="PS50977">
    <property type="entry name" value="HTH_TETR_2"/>
    <property type="match status" value="1"/>
</dbReference>
<evidence type="ECO:0000259" key="5">
    <source>
        <dbReference type="PROSITE" id="PS50977"/>
    </source>
</evidence>
<dbReference type="Proteomes" id="UP001241605">
    <property type="component" value="Chromosome"/>
</dbReference>
<dbReference type="InterPro" id="IPR050109">
    <property type="entry name" value="HTH-type_TetR-like_transc_reg"/>
</dbReference>
<protein>
    <submittedName>
        <fullName evidence="6">TetR/AcrR family transcriptional regulator</fullName>
    </submittedName>
</protein>